<dbReference type="Gene3D" id="2.40.170.20">
    <property type="entry name" value="TonB-dependent receptor, beta-barrel domain"/>
    <property type="match status" value="1"/>
</dbReference>
<evidence type="ECO:0000256" key="6">
    <source>
        <dbReference type="ARBA" id="ARBA00023136"/>
    </source>
</evidence>
<dbReference type="Pfam" id="PF07715">
    <property type="entry name" value="Plug"/>
    <property type="match status" value="1"/>
</dbReference>
<gene>
    <name evidence="14" type="ORF">EAH76_08690</name>
</gene>
<evidence type="ECO:0000256" key="8">
    <source>
        <dbReference type="PROSITE-ProRule" id="PRU01360"/>
    </source>
</evidence>
<feature type="domain" description="TonB-dependent receptor plug" evidence="13">
    <location>
        <begin position="98"/>
        <end position="193"/>
    </location>
</feature>
<keyword evidence="6 8" id="KW-0472">Membrane</keyword>
<comment type="similarity">
    <text evidence="8 9">Belongs to the TonB-dependent receptor family.</text>
</comment>
<evidence type="ECO:0000259" key="13">
    <source>
        <dbReference type="Pfam" id="PF07715"/>
    </source>
</evidence>
<feature type="chain" id="PRO_5021364981" evidence="11">
    <location>
        <begin position="30"/>
        <end position="947"/>
    </location>
</feature>
<keyword evidence="14" id="KW-0675">Receptor</keyword>
<name>A0A502G0N9_9SPHN</name>
<dbReference type="PANTHER" id="PTHR40980">
    <property type="entry name" value="PLUG DOMAIN-CONTAINING PROTEIN"/>
    <property type="match status" value="1"/>
</dbReference>
<dbReference type="PANTHER" id="PTHR40980:SF3">
    <property type="entry name" value="TONB-DEPENDENT RECEPTOR-LIKE BETA-BARREL DOMAIN-CONTAINING PROTEIN"/>
    <property type="match status" value="1"/>
</dbReference>
<evidence type="ECO:0000313" key="15">
    <source>
        <dbReference type="Proteomes" id="UP000319931"/>
    </source>
</evidence>
<dbReference type="EMBL" id="RCZC01000002">
    <property type="protein sequence ID" value="TPG54693.1"/>
    <property type="molecule type" value="Genomic_DNA"/>
</dbReference>
<comment type="subcellular location">
    <subcellularLocation>
        <location evidence="1 8">Cell outer membrane</location>
        <topology evidence="1 8">Multi-pass membrane protein</topology>
    </subcellularLocation>
</comment>
<dbReference type="AlphaFoldDB" id="A0A502G0N9"/>
<dbReference type="SUPFAM" id="SSF56935">
    <property type="entry name" value="Porins"/>
    <property type="match status" value="1"/>
</dbReference>
<dbReference type="PROSITE" id="PS52016">
    <property type="entry name" value="TONB_DEPENDENT_REC_3"/>
    <property type="match status" value="1"/>
</dbReference>
<keyword evidence="7 8" id="KW-0998">Cell outer membrane</keyword>
<dbReference type="InterPro" id="IPR039426">
    <property type="entry name" value="TonB-dep_rcpt-like"/>
</dbReference>
<feature type="domain" description="TonB-dependent receptor-like beta-barrel" evidence="12">
    <location>
        <begin position="453"/>
        <end position="914"/>
    </location>
</feature>
<evidence type="ECO:0000256" key="3">
    <source>
        <dbReference type="ARBA" id="ARBA00022452"/>
    </source>
</evidence>
<dbReference type="GO" id="GO:0009279">
    <property type="term" value="C:cell outer membrane"/>
    <property type="evidence" value="ECO:0007669"/>
    <property type="project" value="UniProtKB-SubCell"/>
</dbReference>
<evidence type="ECO:0000256" key="7">
    <source>
        <dbReference type="ARBA" id="ARBA00023237"/>
    </source>
</evidence>
<evidence type="ECO:0000256" key="10">
    <source>
        <dbReference type="SAM" id="MobiDB-lite"/>
    </source>
</evidence>
<dbReference type="NCBIfam" id="TIGR01782">
    <property type="entry name" value="TonB-Xanth-Caul"/>
    <property type="match status" value="1"/>
</dbReference>
<proteinExistence type="inferred from homology"/>
<dbReference type="InterPro" id="IPR037066">
    <property type="entry name" value="Plug_dom_sf"/>
</dbReference>
<evidence type="ECO:0000256" key="11">
    <source>
        <dbReference type="SAM" id="SignalP"/>
    </source>
</evidence>
<dbReference type="InterPro" id="IPR036942">
    <property type="entry name" value="Beta-barrel_TonB_sf"/>
</dbReference>
<feature type="signal peptide" evidence="11">
    <location>
        <begin position="1"/>
        <end position="29"/>
    </location>
</feature>
<dbReference type="OrthoDB" id="5476657at2"/>
<keyword evidence="2 8" id="KW-0813">Transport</keyword>
<dbReference type="Pfam" id="PF00593">
    <property type="entry name" value="TonB_dep_Rec_b-barrel"/>
    <property type="match status" value="1"/>
</dbReference>
<evidence type="ECO:0000256" key="2">
    <source>
        <dbReference type="ARBA" id="ARBA00022448"/>
    </source>
</evidence>
<comment type="caution">
    <text evidence="14">The sequence shown here is derived from an EMBL/GenBank/DDBJ whole genome shotgun (WGS) entry which is preliminary data.</text>
</comment>
<dbReference type="Gene3D" id="2.170.130.10">
    <property type="entry name" value="TonB-dependent receptor, plug domain"/>
    <property type="match status" value="1"/>
</dbReference>
<evidence type="ECO:0000256" key="5">
    <source>
        <dbReference type="ARBA" id="ARBA00023077"/>
    </source>
</evidence>
<accession>A0A502G0N9</accession>
<dbReference type="InterPro" id="IPR012910">
    <property type="entry name" value="Plug_dom"/>
</dbReference>
<keyword evidence="4 8" id="KW-0812">Transmembrane</keyword>
<organism evidence="14 15">
    <name type="scientific">Sphingomonas glacialis</name>
    <dbReference type="NCBI Taxonomy" id="658225"/>
    <lineage>
        <taxon>Bacteria</taxon>
        <taxon>Pseudomonadati</taxon>
        <taxon>Pseudomonadota</taxon>
        <taxon>Alphaproteobacteria</taxon>
        <taxon>Sphingomonadales</taxon>
        <taxon>Sphingomonadaceae</taxon>
        <taxon>Sphingomonas</taxon>
    </lineage>
</organism>
<keyword evidence="15" id="KW-1185">Reference proteome</keyword>
<evidence type="ECO:0000259" key="12">
    <source>
        <dbReference type="Pfam" id="PF00593"/>
    </source>
</evidence>
<dbReference type="Proteomes" id="UP000319931">
    <property type="component" value="Unassembled WGS sequence"/>
</dbReference>
<keyword evidence="11" id="KW-0732">Signal</keyword>
<evidence type="ECO:0000313" key="14">
    <source>
        <dbReference type="EMBL" id="TPG54693.1"/>
    </source>
</evidence>
<protein>
    <submittedName>
        <fullName evidence="14">TonB-dependent receptor</fullName>
    </submittedName>
</protein>
<keyword evidence="5 9" id="KW-0798">TonB box</keyword>
<dbReference type="CDD" id="cd01347">
    <property type="entry name" value="ligand_gated_channel"/>
    <property type="match status" value="1"/>
</dbReference>
<dbReference type="RefSeq" id="WP_140849843.1">
    <property type="nucleotide sequence ID" value="NZ_RCZC01000002.1"/>
</dbReference>
<evidence type="ECO:0000256" key="9">
    <source>
        <dbReference type="RuleBase" id="RU003357"/>
    </source>
</evidence>
<evidence type="ECO:0000256" key="4">
    <source>
        <dbReference type="ARBA" id="ARBA00022692"/>
    </source>
</evidence>
<sequence>MSAVDAVRRTGMSKALLLGASVLPFIAIAAPAAAQTTPSTGTTAPSGDTSAPIAATAPDAAAPAAAPDAATPAPAAAAGEDIVVTGVRASLRSAQNIKRNADQVVDSIVAEDIGKLPDRNIAEALQRISGVQIQRNFGEGSSVAIRGLTQVRTELNGRDIFTASGSGNSLSLEDVPSELLAGIDVYKNPSSELIEDQLSGTINFRTRKPFDFTGFKISGSATNTYYDLIGKSQPAASLLISDRWDTGIGEIGILASASYQKTNFRQDTISTEPFYTLDQTRKADGTPNSPSDVATAALLGRTGQTTTLPHGTGIGEVYGDRRRLGVDVSVQWRPTSTLEFTGEYFRNDYKLRSYGYSYFAYTSGASITPLAGAPFTYASNGDFQSGTFTNVPIGDNTSIGTRHSVTSDYSLNGKWKPSANLTITGDFQYVDSKTNNLNSIVGLSGTATTLTQDISGTIPSFQIASAAGLTNPATYSNGFYLDNLNHSEGTDTAARLDGEYRFDGGILSSIKAGLRYANRKNTTSDTGYRYTGLTGAATNLTYVGLGDFFRGQANLFGDIQAFSLPTVLDYDATRAALNIGSTPAYLPSGTNTQSQKTYTGYVAAFFKASNLPVPVDGNVGVRVVRTQSAVTGFYQQVDLITAADGTQSTAAPSFTALGETNTYTSVLPSLNLRAHLTDKLQLRFAASKNISRPNFSQVNPSLTITEPGTAQIDQQHTASTGNAYLKPMTSTNFDVSAEWYFSRTGSLTVAGFYKDISNYIQTVINQRQVTFNDGVTATYDITTYNNAAKAKVKGAEVAYQQFFDFLPGDLKGLGVQANFTYVDSQAPSPASQGPVTQLPLEGLSKYNFNLIGIYERGIISARVAYNWRNKFLVTTAANGTGNLPIFQKASGQLDASITANVTPHLSLTLNATNLTNTIRSTYYGIETRPRDSIMSDRQISGVARITF</sequence>
<reference evidence="14 15" key="1">
    <citation type="journal article" date="2019" name="Environ. Microbiol.">
        <title>Species interactions and distinct microbial communities in high Arctic permafrost affected cryosols are associated with the CH4 and CO2 gas fluxes.</title>
        <authorList>
            <person name="Altshuler I."/>
            <person name="Hamel J."/>
            <person name="Turney S."/>
            <person name="Magnuson E."/>
            <person name="Levesque R."/>
            <person name="Greer C."/>
            <person name="Whyte L.G."/>
        </authorList>
    </citation>
    <scope>NUCLEOTIDE SEQUENCE [LARGE SCALE GENOMIC DNA]</scope>
    <source>
        <strain evidence="14 15">E6.1</strain>
    </source>
</reference>
<keyword evidence="3 8" id="KW-1134">Transmembrane beta strand</keyword>
<dbReference type="InterPro" id="IPR010104">
    <property type="entry name" value="TonB_rcpt_bac"/>
</dbReference>
<dbReference type="InterPro" id="IPR000531">
    <property type="entry name" value="Beta-barrel_TonB"/>
</dbReference>
<evidence type="ECO:0000256" key="1">
    <source>
        <dbReference type="ARBA" id="ARBA00004571"/>
    </source>
</evidence>
<feature type="region of interest" description="Disordered" evidence="10">
    <location>
        <begin position="35"/>
        <end position="75"/>
    </location>
</feature>